<protein>
    <submittedName>
        <fullName evidence="2">Glycosyltransferase</fullName>
        <ecNumber evidence="2">2.4.-.-</ecNumber>
    </submittedName>
</protein>
<dbReference type="EMBL" id="NPEF02000017">
    <property type="protein sequence ID" value="MDV6236893.1"/>
    <property type="molecule type" value="Genomic_DNA"/>
</dbReference>
<evidence type="ECO:0000313" key="3">
    <source>
        <dbReference type="EMBL" id="PJZ92569.1"/>
    </source>
</evidence>
<evidence type="ECO:0000313" key="4">
    <source>
        <dbReference type="Proteomes" id="UP000232122"/>
    </source>
</evidence>
<reference evidence="3" key="1">
    <citation type="submission" date="2017-07" db="EMBL/GenBank/DDBJ databases">
        <title>Leptospira spp. isolated from tropical soils.</title>
        <authorList>
            <person name="Thibeaux R."/>
            <person name="Iraola G."/>
            <person name="Ferres I."/>
            <person name="Bierque E."/>
            <person name="Girault D."/>
            <person name="Soupe-Gilbert M.-E."/>
            <person name="Picardeau M."/>
            <person name="Goarant C."/>
        </authorList>
    </citation>
    <scope>NUCLEOTIDE SEQUENCE [LARGE SCALE GENOMIC DNA]</scope>
    <source>
        <strain evidence="3">ATI7-C-A5</strain>
    </source>
</reference>
<name>A0A2N0BGG7_9LEPT</name>
<reference evidence="2" key="3">
    <citation type="submission" date="2023-10" db="EMBL/GenBank/DDBJ databases">
        <authorList>
            <person name="Picardeau M."/>
            <person name="Thibeaux R."/>
        </authorList>
    </citation>
    <scope>NUCLEOTIDE SEQUENCE</scope>
    <source>
        <strain evidence="2">ATI7-C-A5</strain>
    </source>
</reference>
<dbReference type="Pfam" id="PF00534">
    <property type="entry name" value="Glycos_transf_1"/>
    <property type="match status" value="1"/>
</dbReference>
<dbReference type="GO" id="GO:0016757">
    <property type="term" value="F:glycosyltransferase activity"/>
    <property type="evidence" value="ECO:0007669"/>
    <property type="project" value="UniProtKB-KW"/>
</dbReference>
<proteinExistence type="predicted"/>
<keyword evidence="2" id="KW-0808">Transferase</keyword>
<dbReference type="OrthoDB" id="9768685at2"/>
<sequence>MKVCLVGTNDGGGGAAKAMQRIHQGLLSVGVSSNILCRFKNGNDKSIEAVSPKRGFSSDKNTFTQISLDLIHSHLEKNRTSVSNTLFSYPYPGLDIFDHPIVKDCDVVNLHWVSYFLSPNNIHNLLNSNKPIVWTLHDESPFTGGCHYTAGCEKFANDCRECPQLARESSAIPESCLSDKIELFSDRISVVAPSRWMYERAKSSSIFKNSYVVRIANPIDSEIYNPYSREKKRSDLNFSDDTFVLLFGANSAAEKRKGFCVLLSALRFCNEDPIWRRYADSGKIHFLFFGNPAEELKIMNVPYTDLGTINDEAILSEVYSAADVFVLPSLEDNLPNTMLESLACETPVIAFSIGGIVDVVKEGVTGYLSEVLRPEALASKILQSLKNSDQRKRMGKKGRELMISDYSPKTQAEKYVSAFAYRNERITANSISPRYRFEEVGPNTLKNWDRIKKEVGFGFLGFRVLLLLTKRLFSRMIRFRFESR</sequence>
<feature type="domain" description="Glycosyl transferase family 1" evidence="1">
    <location>
        <begin position="230"/>
        <end position="400"/>
    </location>
</feature>
<dbReference type="PANTHER" id="PTHR12526">
    <property type="entry name" value="GLYCOSYLTRANSFERASE"/>
    <property type="match status" value="1"/>
</dbReference>
<dbReference type="SUPFAM" id="SSF53756">
    <property type="entry name" value="UDP-Glycosyltransferase/glycogen phosphorylase"/>
    <property type="match status" value="1"/>
</dbReference>
<evidence type="ECO:0000313" key="2">
    <source>
        <dbReference type="EMBL" id="MDV6236893.1"/>
    </source>
</evidence>
<accession>A0A2N0B7R4</accession>
<evidence type="ECO:0000259" key="1">
    <source>
        <dbReference type="Pfam" id="PF00534"/>
    </source>
</evidence>
<organism evidence="3">
    <name type="scientific">Leptospira ellisii</name>
    <dbReference type="NCBI Taxonomy" id="2023197"/>
    <lineage>
        <taxon>Bacteria</taxon>
        <taxon>Pseudomonadati</taxon>
        <taxon>Spirochaetota</taxon>
        <taxon>Spirochaetia</taxon>
        <taxon>Leptospirales</taxon>
        <taxon>Leptospiraceae</taxon>
        <taxon>Leptospira</taxon>
    </lineage>
</organism>
<reference evidence="2 4" key="2">
    <citation type="journal article" date="2018" name="Microb. Genom.">
        <title>Deciphering the unexplored Leptospira diversity from soils uncovers genomic evolution to virulence.</title>
        <authorList>
            <person name="Thibeaux R."/>
            <person name="Iraola G."/>
            <person name="Ferres I."/>
            <person name="Bierque E."/>
            <person name="Girault D."/>
            <person name="Soupe-Gilbert M.E."/>
            <person name="Picardeau M."/>
            <person name="Goarant C."/>
        </authorList>
    </citation>
    <scope>NUCLEOTIDE SEQUENCE [LARGE SCALE GENOMIC DNA]</scope>
    <source>
        <strain evidence="2 4">ATI7-C-A5</strain>
    </source>
</reference>
<keyword evidence="2" id="KW-0328">Glycosyltransferase</keyword>
<keyword evidence="4" id="KW-1185">Reference proteome</keyword>
<dbReference type="Gene3D" id="3.40.50.2000">
    <property type="entry name" value="Glycogen Phosphorylase B"/>
    <property type="match status" value="2"/>
</dbReference>
<dbReference type="RefSeq" id="WP_100748146.1">
    <property type="nucleotide sequence ID" value="NZ_NPEF02000017.1"/>
</dbReference>
<dbReference type="AlphaFoldDB" id="A0A2N0BGG7"/>
<dbReference type="EMBL" id="NPEF01000123">
    <property type="protein sequence ID" value="PJZ92569.1"/>
    <property type="molecule type" value="Genomic_DNA"/>
</dbReference>
<dbReference type="Proteomes" id="UP000232122">
    <property type="component" value="Unassembled WGS sequence"/>
</dbReference>
<comment type="caution">
    <text evidence="3">The sequence shown here is derived from an EMBL/GenBank/DDBJ whole genome shotgun (WGS) entry which is preliminary data.</text>
</comment>
<dbReference type="EC" id="2.4.-.-" evidence="2"/>
<dbReference type="InterPro" id="IPR001296">
    <property type="entry name" value="Glyco_trans_1"/>
</dbReference>
<accession>A0A2N0BGG7</accession>
<gene>
    <name evidence="2" type="ORF">CH379_014785</name>
    <name evidence="3" type="ORF">CH379_12420</name>
</gene>